<evidence type="ECO:0000259" key="5">
    <source>
        <dbReference type="Pfam" id="PF04198"/>
    </source>
</evidence>
<reference evidence="6" key="1">
    <citation type="submission" date="2017-02" db="EMBL/GenBank/DDBJ databases">
        <title>Delving into the versatile metabolic prowess of the omnipresent phylum Bacteroidetes.</title>
        <authorList>
            <person name="Nobu M.K."/>
            <person name="Mei R."/>
            <person name="Narihiro T."/>
            <person name="Kuroda K."/>
            <person name="Liu W.-T."/>
        </authorList>
    </citation>
    <scope>NUCLEOTIDE SEQUENCE</scope>
    <source>
        <strain evidence="6">ADurb.Bin276</strain>
    </source>
</reference>
<proteinExistence type="inferred from homology"/>
<keyword evidence="2" id="KW-0805">Transcription regulation</keyword>
<evidence type="ECO:0000256" key="3">
    <source>
        <dbReference type="ARBA" id="ARBA00023125"/>
    </source>
</evidence>
<evidence type="ECO:0000256" key="4">
    <source>
        <dbReference type="ARBA" id="ARBA00023163"/>
    </source>
</evidence>
<dbReference type="EMBL" id="MWBQ01000167">
    <property type="protein sequence ID" value="OQA55268.1"/>
    <property type="molecule type" value="Genomic_DNA"/>
</dbReference>
<accession>A0A1V5SL98</accession>
<protein>
    <submittedName>
        <fullName evidence="6">Deoxyribonucleoside regulator</fullName>
    </submittedName>
</protein>
<dbReference type="PANTHER" id="PTHR34294:SF1">
    <property type="entry name" value="TRANSCRIPTIONAL REGULATOR LSRR"/>
    <property type="match status" value="1"/>
</dbReference>
<dbReference type="PANTHER" id="PTHR34294">
    <property type="entry name" value="TRANSCRIPTIONAL REGULATOR-RELATED"/>
    <property type="match status" value="1"/>
</dbReference>
<dbReference type="InterPro" id="IPR036388">
    <property type="entry name" value="WH-like_DNA-bd_sf"/>
</dbReference>
<dbReference type="Gene3D" id="1.10.10.10">
    <property type="entry name" value="Winged helix-like DNA-binding domain superfamily/Winged helix DNA-binding domain"/>
    <property type="match status" value="1"/>
</dbReference>
<dbReference type="SUPFAM" id="SSF100950">
    <property type="entry name" value="NagB/RpiA/CoA transferase-like"/>
    <property type="match status" value="1"/>
</dbReference>
<gene>
    <name evidence="6" type="primary">deoR_1</name>
    <name evidence="6" type="ORF">BWY41_01704</name>
</gene>
<dbReference type="Pfam" id="PF04198">
    <property type="entry name" value="Sugar-bind"/>
    <property type="match status" value="1"/>
</dbReference>
<comment type="similarity">
    <text evidence="1">Belongs to the SorC transcriptional regulatory family.</text>
</comment>
<dbReference type="Gene3D" id="3.40.50.1360">
    <property type="match status" value="1"/>
</dbReference>
<feature type="domain" description="Sugar-binding" evidence="5">
    <location>
        <begin position="59"/>
        <end position="311"/>
    </location>
</feature>
<evidence type="ECO:0000256" key="1">
    <source>
        <dbReference type="ARBA" id="ARBA00010466"/>
    </source>
</evidence>
<dbReference type="InterPro" id="IPR051054">
    <property type="entry name" value="SorC_transcr_regulators"/>
</dbReference>
<keyword evidence="4" id="KW-0804">Transcription</keyword>
<dbReference type="AlphaFoldDB" id="A0A1V5SL98"/>
<dbReference type="InterPro" id="IPR037171">
    <property type="entry name" value="NagB/RpiA_transferase-like"/>
</dbReference>
<dbReference type="InterPro" id="IPR007324">
    <property type="entry name" value="Sugar-bd_dom_put"/>
</dbReference>
<dbReference type="GO" id="GO:0003677">
    <property type="term" value="F:DNA binding"/>
    <property type="evidence" value="ECO:0007669"/>
    <property type="project" value="UniProtKB-KW"/>
</dbReference>
<evidence type="ECO:0000256" key="2">
    <source>
        <dbReference type="ARBA" id="ARBA00023015"/>
    </source>
</evidence>
<dbReference type="Proteomes" id="UP000485569">
    <property type="component" value="Unassembled WGS sequence"/>
</dbReference>
<sequence>MDYHQETELVYQIAHLYYNEGMTQEKIAKQLGMNRLKIHRYLEAAKEEGIVQILVINPLSHVAELESFIKQKYRLEEIIVVPALTKNEYFIRKSLARSASKYLSENIHDGDCIGIGWGKTMYETLKYFQSSRKISATVVPLIGGIGQYAADFQVNEMARQFSEKINGEFVPLYAPAIVDSESIVKALFSDKNFEKVSKLWERLDIAIVGIGGPIAKDTYLPDTSLSDNDLKILINKGHVGDILFNNFDKNGKVCNESLTKKRVGISFEQLKKAKKIIAIAGSLRKKEAILASLKSGYVDVLITDQIVAKELAGNEQ</sequence>
<name>A0A1V5SL98_9BACT</name>
<keyword evidence="3" id="KW-0238">DNA-binding</keyword>
<organism evidence="6">
    <name type="scientific">Candidatus Atribacter allofermentans</name>
    <dbReference type="NCBI Taxonomy" id="1852833"/>
    <lineage>
        <taxon>Bacteria</taxon>
        <taxon>Pseudomonadati</taxon>
        <taxon>Atribacterota</taxon>
        <taxon>Atribacteria</taxon>
        <taxon>Atribacterales</taxon>
        <taxon>Atribacteraceae</taxon>
        <taxon>Atribacter</taxon>
    </lineage>
</organism>
<comment type="caution">
    <text evidence="6">The sequence shown here is derived from an EMBL/GenBank/DDBJ whole genome shotgun (WGS) entry which is preliminary data.</text>
</comment>
<evidence type="ECO:0000313" key="6">
    <source>
        <dbReference type="EMBL" id="OQA55268.1"/>
    </source>
</evidence>
<dbReference type="GO" id="GO:0030246">
    <property type="term" value="F:carbohydrate binding"/>
    <property type="evidence" value="ECO:0007669"/>
    <property type="project" value="InterPro"/>
</dbReference>